<evidence type="ECO:0000313" key="2">
    <source>
        <dbReference type="Proteomes" id="UP000011668"/>
    </source>
</evidence>
<keyword evidence="2" id="KW-1185">Reference proteome</keyword>
<name>L8WXD9_THACA</name>
<protein>
    <submittedName>
        <fullName evidence="1">Uncharacterized protein</fullName>
    </submittedName>
</protein>
<reference evidence="1 2" key="1">
    <citation type="journal article" date="2013" name="Nat. Commun.">
        <title>The evolution and pathogenic mechanisms of the rice sheath blight pathogen.</title>
        <authorList>
            <person name="Zheng A."/>
            <person name="Lin R."/>
            <person name="Xu L."/>
            <person name="Qin P."/>
            <person name="Tang C."/>
            <person name="Ai P."/>
            <person name="Zhang D."/>
            <person name="Liu Y."/>
            <person name="Sun Z."/>
            <person name="Feng H."/>
            <person name="Wang Y."/>
            <person name="Chen Y."/>
            <person name="Liang X."/>
            <person name="Fu R."/>
            <person name="Li Q."/>
            <person name="Zhang J."/>
            <person name="Yu X."/>
            <person name="Xie Z."/>
            <person name="Ding L."/>
            <person name="Guan P."/>
            <person name="Tang J."/>
            <person name="Liang Y."/>
            <person name="Wang S."/>
            <person name="Deng Q."/>
            <person name="Li S."/>
            <person name="Zhu J."/>
            <person name="Wang L."/>
            <person name="Liu H."/>
            <person name="Li P."/>
        </authorList>
    </citation>
    <scope>NUCLEOTIDE SEQUENCE [LARGE SCALE GENOMIC DNA]</scope>
    <source>
        <strain evidence="2">AG-1 IA</strain>
    </source>
</reference>
<dbReference type="EMBL" id="AFRT01001049">
    <property type="protein sequence ID" value="ELU41487.1"/>
    <property type="molecule type" value="Genomic_DNA"/>
</dbReference>
<gene>
    <name evidence="1" type="ORF">AG1IA_04488</name>
</gene>
<dbReference type="OrthoDB" id="2937326at2759"/>
<comment type="caution">
    <text evidence="1">The sequence shown here is derived from an EMBL/GenBank/DDBJ whole genome shotgun (WGS) entry which is preliminary data.</text>
</comment>
<dbReference type="Proteomes" id="UP000011668">
    <property type="component" value="Unassembled WGS sequence"/>
</dbReference>
<dbReference type="STRING" id="983506.L8WXD9"/>
<accession>L8WXD9</accession>
<dbReference type="HOGENOM" id="CLU_1385009_0_0_1"/>
<proteinExistence type="predicted"/>
<dbReference type="AlphaFoldDB" id="L8WXD9"/>
<sequence length="197" mass="21929">MPNTISAYAVIGMSSAFGFRAVRKAIPNNPAAQERIIGATLAVLAIADHYRHSSGSSLGYNLGSFCVEWHNMGEHRGLRIFSSSKLPGLQALGAKRELAPERMNDTVNEDAYISVSKRLAKFDARRASLPFNQKTRRDCFQVATRLLGNVNRLNDIVGHLVRQCRKIWELGFYIYTSTVLKKRTSTNGAMRVSYYGA</sequence>
<organism evidence="1 2">
    <name type="scientific">Thanatephorus cucumeris (strain AG1-IA)</name>
    <name type="common">Rice sheath blight fungus</name>
    <name type="synonym">Rhizoctonia solani</name>
    <dbReference type="NCBI Taxonomy" id="983506"/>
    <lineage>
        <taxon>Eukaryota</taxon>
        <taxon>Fungi</taxon>
        <taxon>Dikarya</taxon>
        <taxon>Basidiomycota</taxon>
        <taxon>Agaricomycotina</taxon>
        <taxon>Agaricomycetes</taxon>
        <taxon>Cantharellales</taxon>
        <taxon>Ceratobasidiaceae</taxon>
        <taxon>Rhizoctonia</taxon>
        <taxon>Rhizoctonia solani AG-1</taxon>
    </lineage>
</organism>
<evidence type="ECO:0000313" key="1">
    <source>
        <dbReference type="EMBL" id="ELU41487.1"/>
    </source>
</evidence>